<evidence type="ECO:0000313" key="1">
    <source>
        <dbReference type="EMBL" id="VYU54012.1"/>
    </source>
</evidence>
<gene>
    <name evidence="1" type="ORF">ELLFYP34_00521</name>
</gene>
<sequence length="116" mass="13025">MIDLNQYIDKTEEFQIGDEVISVKLPSCNVMAEIAKIEDTNAKEDTSLYYKNRQKVAKALLNFNTANRAFTDDELNEIPLQAIEDIIKTVMSARIEVALDPNSNSQSQTETSAKPL</sequence>
<reference evidence="1" key="1">
    <citation type="submission" date="2019-11" db="EMBL/GenBank/DDBJ databases">
        <authorList>
            <person name="Feng L."/>
        </authorList>
    </citation>
    <scope>NUCLEOTIDE SEQUENCE</scope>
    <source>
        <strain evidence="1">ElimosumLFYP34</strain>
    </source>
</reference>
<name>A0A6N3FP81_EUBLI</name>
<organism evidence="1">
    <name type="scientific">Eubacterium limosum</name>
    <dbReference type="NCBI Taxonomy" id="1736"/>
    <lineage>
        <taxon>Bacteria</taxon>
        <taxon>Bacillati</taxon>
        <taxon>Bacillota</taxon>
        <taxon>Clostridia</taxon>
        <taxon>Eubacteriales</taxon>
        <taxon>Eubacteriaceae</taxon>
        <taxon>Eubacterium</taxon>
    </lineage>
</organism>
<dbReference type="AlphaFoldDB" id="A0A6N3FP81"/>
<proteinExistence type="predicted"/>
<accession>A0A6N3FP81</accession>
<protein>
    <submittedName>
        <fullName evidence="1">Uncharacterized protein</fullName>
    </submittedName>
</protein>
<dbReference type="EMBL" id="CACRTR010000012">
    <property type="protein sequence ID" value="VYU54012.1"/>
    <property type="molecule type" value="Genomic_DNA"/>
</dbReference>